<gene>
    <name evidence="2" type="ORF">V5E97_29275</name>
</gene>
<dbReference type="AlphaFoldDB" id="A0AAU7CBK4"/>
<evidence type="ECO:0000259" key="1">
    <source>
        <dbReference type="Pfam" id="PF10105"/>
    </source>
</evidence>
<proteinExistence type="predicted"/>
<organism evidence="2">
    <name type="scientific">Singulisphaera sp. Ch08</name>
    <dbReference type="NCBI Taxonomy" id="3120278"/>
    <lineage>
        <taxon>Bacteria</taxon>
        <taxon>Pseudomonadati</taxon>
        <taxon>Planctomycetota</taxon>
        <taxon>Planctomycetia</taxon>
        <taxon>Isosphaerales</taxon>
        <taxon>Isosphaeraceae</taxon>
        <taxon>Singulisphaera</taxon>
    </lineage>
</organism>
<protein>
    <submittedName>
        <fullName evidence="2">TIGR03936 family radical SAM-associated protein</fullName>
    </submittedName>
</protein>
<dbReference type="RefSeq" id="WP_406695136.1">
    <property type="nucleotide sequence ID" value="NZ_CP155447.1"/>
</dbReference>
<evidence type="ECO:0000313" key="2">
    <source>
        <dbReference type="EMBL" id="XBH02394.1"/>
    </source>
</evidence>
<name>A0AAU7CBK4_9BACT</name>
<sequence length="219" mass="24693">MGSMYAAMMTATKVRLRFAKYGDLRLISHHDLMRCLERLLRRAQIPTATSQGFNPRPKVVFTLALALGIEGRREVVELELAEPMEPAEVLRRLRATTPQGLEWLDVEGVPPGRAAQPDSVAYLMEIPADRRDEGRNRLAAFLASEQWPYTRHRPDRTVAIDLRPFLLDAEIDSLGLLRFRMKMLPSGSARPEEILDALGLRDLLGQGSVLVRTELELVP</sequence>
<dbReference type="EMBL" id="CP155447">
    <property type="protein sequence ID" value="XBH02394.1"/>
    <property type="molecule type" value="Genomic_DNA"/>
</dbReference>
<accession>A0AAU7CBK4</accession>
<reference evidence="2" key="1">
    <citation type="submission" date="2024-05" db="EMBL/GenBank/DDBJ databases">
        <title>Planctomycetes of the genus Singulisphaera possess chitinolytic capabilities.</title>
        <authorList>
            <person name="Ivanova A."/>
        </authorList>
    </citation>
    <scope>NUCLEOTIDE SEQUENCE</scope>
    <source>
        <strain evidence="2">Ch08T</strain>
    </source>
</reference>
<dbReference type="InterPro" id="IPR018768">
    <property type="entry name" value="DUF2344"/>
</dbReference>
<feature type="domain" description="DUF2344" evidence="1">
    <location>
        <begin position="13"/>
        <end position="176"/>
    </location>
</feature>
<dbReference type="NCBIfam" id="TIGR03936">
    <property type="entry name" value="sam_1_link_chp"/>
    <property type="match status" value="1"/>
</dbReference>
<dbReference type="Pfam" id="PF10105">
    <property type="entry name" value="DUF2344"/>
    <property type="match status" value="1"/>
</dbReference>